<dbReference type="EMBL" id="FR695877">
    <property type="protein sequence ID" value="CBX31561.1"/>
    <property type="molecule type" value="Genomic_DNA"/>
</dbReference>
<feature type="region of interest" description="Disordered" evidence="1">
    <location>
        <begin position="100"/>
        <end position="123"/>
    </location>
</feature>
<dbReference type="InterPro" id="IPR009241">
    <property type="entry name" value="HigB-like"/>
</dbReference>
<organism evidence="2">
    <name type="scientific">uncultured Desulfobacterium sp</name>
    <dbReference type="NCBI Taxonomy" id="201089"/>
    <lineage>
        <taxon>Bacteria</taxon>
        <taxon>Pseudomonadati</taxon>
        <taxon>Thermodesulfobacteriota</taxon>
        <taxon>Desulfobacteria</taxon>
        <taxon>Desulfobacterales</taxon>
        <taxon>Desulfobacteriaceae</taxon>
        <taxon>Desulfobacterium</taxon>
        <taxon>environmental samples</taxon>
    </lineage>
</organism>
<evidence type="ECO:0000313" key="2">
    <source>
        <dbReference type="EMBL" id="CBX31561.1"/>
    </source>
</evidence>
<proteinExistence type="predicted"/>
<protein>
    <recommendedName>
        <fullName evidence="3">Type II toxin-antitoxin system RelE/ParE family toxin</fullName>
    </recommendedName>
</protein>
<gene>
    <name evidence="2" type="ORF">N47_E50730</name>
</gene>
<reference evidence="2" key="1">
    <citation type="journal article" date="2011" name="Environ. Microbiol.">
        <title>Genomic insights into the metabolic potential of the polycyclic aromatic hydrocarbon degrading sulfate-reducing Deltaproteobacterium N47.</title>
        <authorList>
            <person name="Bergmann F."/>
            <person name="Selesi D."/>
            <person name="Weinmaier T."/>
            <person name="Tischler P."/>
            <person name="Rattei T."/>
            <person name="Meckenstock R.U."/>
        </authorList>
    </citation>
    <scope>NUCLEOTIDE SEQUENCE</scope>
</reference>
<evidence type="ECO:0000256" key="1">
    <source>
        <dbReference type="SAM" id="MobiDB-lite"/>
    </source>
</evidence>
<dbReference type="Pfam" id="PF05973">
    <property type="entry name" value="Gp49"/>
    <property type="match status" value="1"/>
</dbReference>
<evidence type="ECO:0008006" key="3">
    <source>
        <dbReference type="Google" id="ProtNLM"/>
    </source>
</evidence>
<sequence length="123" mass="14397">MSQIRYNNTTNWKIIYFSESVQQEILVMPAGFLARYLRYSDRMEVFGPDLGMPHTRAMGEGLFELRLKATEGIARVFYCTVDGKKIVVLHQFIKKTGKTPSREFETARRRMREVKKNANTQRT</sequence>
<accession>E1YJV7</accession>
<name>E1YJV7_9BACT</name>
<dbReference type="AlphaFoldDB" id="E1YJV7"/>